<dbReference type="InterPro" id="IPR029460">
    <property type="entry name" value="DNAPol_HHH"/>
</dbReference>
<dbReference type="Pfam" id="PF14579">
    <property type="entry name" value="HHH_6"/>
    <property type="match status" value="1"/>
</dbReference>
<name>A0A644TG59_9ZZZZ</name>
<sequence length="1168" mass="131816">MDLPPSIVSDAKTLLPMGSFCYTKGMAEFVHLHNHSDYSLLDGAAPIKELAATAKRYGMPGLAITDHGNLFGALSFYKACKDEGIKPIIGSEFYMAGGSRREKTGTENGNKYWHFILLAENQEGYRNLMKLSSLSYTEGFYYKPRIDEELLRAYSGGLIASSACLAGEIPSLILAGRLKAAEAKALEYRELFGPERFYLELQDHGLEEQRLVNRELVALSRRHGIPLVATNDLHYINKEDAVAQDILLCVGTNRKRNDPGRMRFPNDHFYLKTAEEMTALFGEVPEALTNTLKIAEMANLNIEFPGPMLPDYEIPSEFASPEDYLRHLTMEGLEKRYPNPEEEIRQRAEFELSVIISMGFTGYFLIVWDFIDWAKRHDIPVGPGRGSGAGSIVAYSLRITDIDPLKYDLLFERFLNPERISMPDFDVDFCFERRGEVIDYVTRKYGDDRVGQIITFGTLKAKAVVKDVARSLDIPFEEANNIAKLIPEDPKMTLETAFEMEPRLRGLAENEKYKDLFKIALRLENMHRHSSLHAAGIVIGKTQLMDFVPLYKDPKTGGVSTQYTMDYLENCGLVKMDFLGLKTLTLIKNTLELLNARGVDIREEEIPDNDPKTFRMLGEGKSTSIFQFESSGMQNILKRAKPASIEDLIALNALYRPGPMDFIDKFIDSKNGKIPISYPHPSLEKYLKGTYGVIVYQEQVMQVAREVAGYSLGRADLLRRAMGKKKPEILAKERAPFIEGALSRGYSAAQAEEIFDILTPFAGYGFNKSHAAAYSVVAYRTAFLKANYPAEFMAANLTNEINNTDKLTQYIGEARAMGLAIRPPDINYSQANFSVEANDIVYGLLGIKGVGEGVAEAIVEERKSGGSFSGFVDFLARMSEAGLNKKILESLIHAGCFDSLACKRKELMFNLERAIDWVAAKLDHESSRQQSLFDTDDETVFPPLVMESCEEYGRQEMLDFEKSLLGFYFTGHPMDDFKTLWERSSTLDLSHPERASQDREYILVAMLTEFREVITRTGKKMAFGLLEDYAGSIEIVLFPDTLEQLREQLAVDRVYCLKGSFDASRGKPCLQVKELLDPASLREKSYRELHVRMESPVEAGNYEERNLTTLRDLIYSIPGQCSLYFHIPLQGRRKEALLRAGAHITCSALERDLENLRSHPLVNDVWRD</sequence>
<dbReference type="CDD" id="cd12113">
    <property type="entry name" value="PHP_PolIIIA_DnaE3"/>
    <property type="match status" value="1"/>
</dbReference>
<dbReference type="InterPro" id="IPR016195">
    <property type="entry name" value="Pol/histidinol_Pase-like"/>
</dbReference>
<dbReference type="GO" id="GO:0006260">
    <property type="term" value="P:DNA replication"/>
    <property type="evidence" value="ECO:0007669"/>
    <property type="project" value="UniProtKB-KW"/>
</dbReference>
<evidence type="ECO:0000256" key="7">
    <source>
        <dbReference type="ARBA" id="ARBA00022932"/>
    </source>
</evidence>
<dbReference type="InterPro" id="IPR040982">
    <property type="entry name" value="DNA_pol3_finger"/>
</dbReference>
<dbReference type="InterPro" id="IPR004805">
    <property type="entry name" value="DnaE2/DnaE/PolC"/>
</dbReference>
<dbReference type="Pfam" id="PF17657">
    <property type="entry name" value="DNA_pol3_finger"/>
    <property type="match status" value="1"/>
</dbReference>
<keyword evidence="4 10" id="KW-0808">Transferase</keyword>
<dbReference type="Gene3D" id="1.10.150.870">
    <property type="match status" value="1"/>
</dbReference>
<dbReference type="EC" id="2.7.7.7" evidence="2"/>
<evidence type="ECO:0000256" key="4">
    <source>
        <dbReference type="ARBA" id="ARBA00022679"/>
    </source>
</evidence>
<dbReference type="Pfam" id="PF07733">
    <property type="entry name" value="DNA_pol3_alpha"/>
    <property type="match status" value="1"/>
</dbReference>
<dbReference type="Pfam" id="PF02811">
    <property type="entry name" value="PHP"/>
    <property type="match status" value="1"/>
</dbReference>
<gene>
    <name evidence="10" type="primary">dnaE_3</name>
    <name evidence="10" type="ORF">SDC9_11601</name>
</gene>
<keyword evidence="7" id="KW-0239">DNA-directed DNA polymerase</keyword>
<evidence type="ECO:0000256" key="8">
    <source>
        <dbReference type="ARBA" id="ARBA00049244"/>
    </source>
</evidence>
<dbReference type="PANTHER" id="PTHR32294">
    <property type="entry name" value="DNA POLYMERASE III SUBUNIT ALPHA"/>
    <property type="match status" value="1"/>
</dbReference>
<comment type="catalytic activity">
    <reaction evidence="8">
        <text>DNA(n) + a 2'-deoxyribonucleoside 5'-triphosphate = DNA(n+1) + diphosphate</text>
        <dbReference type="Rhea" id="RHEA:22508"/>
        <dbReference type="Rhea" id="RHEA-COMP:17339"/>
        <dbReference type="Rhea" id="RHEA-COMP:17340"/>
        <dbReference type="ChEBI" id="CHEBI:33019"/>
        <dbReference type="ChEBI" id="CHEBI:61560"/>
        <dbReference type="ChEBI" id="CHEBI:173112"/>
        <dbReference type="EC" id="2.7.7.7"/>
    </reaction>
</comment>
<dbReference type="InterPro" id="IPR004365">
    <property type="entry name" value="NA-bd_OB_tRNA"/>
</dbReference>
<evidence type="ECO:0000256" key="6">
    <source>
        <dbReference type="ARBA" id="ARBA00022705"/>
    </source>
</evidence>
<protein>
    <recommendedName>
        <fullName evidence="3">DNA polymerase III subunit alpha</fullName>
        <ecNumber evidence="2">2.7.7.7</ecNumber>
    </recommendedName>
</protein>
<keyword evidence="5 10" id="KW-0548">Nucleotidyltransferase</keyword>
<evidence type="ECO:0000256" key="1">
    <source>
        <dbReference type="ARBA" id="ARBA00004496"/>
    </source>
</evidence>
<reference evidence="10" key="1">
    <citation type="submission" date="2019-08" db="EMBL/GenBank/DDBJ databases">
        <authorList>
            <person name="Kucharzyk K."/>
            <person name="Murdoch R.W."/>
            <person name="Higgins S."/>
            <person name="Loffler F."/>
        </authorList>
    </citation>
    <scope>NUCLEOTIDE SEQUENCE</scope>
</reference>
<dbReference type="NCBIfam" id="NF004226">
    <property type="entry name" value="PRK05673.1"/>
    <property type="match status" value="1"/>
</dbReference>
<dbReference type="NCBIfam" id="NF005298">
    <property type="entry name" value="PRK06826.1"/>
    <property type="match status" value="1"/>
</dbReference>
<dbReference type="Gene3D" id="3.20.20.140">
    <property type="entry name" value="Metal-dependent hydrolases"/>
    <property type="match status" value="1"/>
</dbReference>
<dbReference type="EMBL" id="VSSQ01000030">
    <property type="protein sequence ID" value="MPL65936.1"/>
    <property type="molecule type" value="Genomic_DNA"/>
</dbReference>
<dbReference type="SUPFAM" id="SSF89550">
    <property type="entry name" value="PHP domain-like"/>
    <property type="match status" value="1"/>
</dbReference>
<evidence type="ECO:0000256" key="5">
    <source>
        <dbReference type="ARBA" id="ARBA00022695"/>
    </source>
</evidence>
<dbReference type="InterPro" id="IPR011708">
    <property type="entry name" value="DNA_pol3_alpha_NTPase_dom"/>
</dbReference>
<dbReference type="Gene3D" id="1.10.10.1600">
    <property type="entry name" value="Bacterial DNA polymerase III alpha subunit, thumb domain"/>
    <property type="match status" value="1"/>
</dbReference>
<proteinExistence type="predicted"/>
<evidence type="ECO:0000256" key="3">
    <source>
        <dbReference type="ARBA" id="ARBA00019114"/>
    </source>
</evidence>
<feature type="domain" description="Polymerase/histidinol phosphatase N-terminal" evidence="9">
    <location>
        <begin position="30"/>
        <end position="97"/>
    </location>
</feature>
<dbReference type="NCBIfam" id="TIGR00594">
    <property type="entry name" value="polc"/>
    <property type="match status" value="1"/>
</dbReference>
<dbReference type="InterPro" id="IPR041931">
    <property type="entry name" value="DNA_pol3_alpha_thumb_dom"/>
</dbReference>
<keyword evidence="6" id="KW-0235">DNA replication</keyword>
<comment type="subcellular location">
    <subcellularLocation>
        <location evidence="1">Cytoplasm</location>
    </subcellularLocation>
</comment>
<dbReference type="SMART" id="SM00481">
    <property type="entry name" value="POLIIIAc"/>
    <property type="match status" value="1"/>
</dbReference>
<evidence type="ECO:0000313" key="10">
    <source>
        <dbReference type="EMBL" id="MPL65936.1"/>
    </source>
</evidence>
<dbReference type="InterPro" id="IPR003141">
    <property type="entry name" value="Pol/His_phosphatase_N"/>
</dbReference>
<organism evidence="10">
    <name type="scientific">bioreactor metagenome</name>
    <dbReference type="NCBI Taxonomy" id="1076179"/>
    <lineage>
        <taxon>unclassified sequences</taxon>
        <taxon>metagenomes</taxon>
        <taxon>ecological metagenomes</taxon>
    </lineage>
</organism>
<dbReference type="GO" id="GO:0003676">
    <property type="term" value="F:nucleic acid binding"/>
    <property type="evidence" value="ECO:0007669"/>
    <property type="project" value="InterPro"/>
</dbReference>
<dbReference type="PANTHER" id="PTHR32294:SF0">
    <property type="entry name" value="DNA POLYMERASE III SUBUNIT ALPHA"/>
    <property type="match status" value="1"/>
</dbReference>
<dbReference type="GO" id="GO:0005737">
    <property type="term" value="C:cytoplasm"/>
    <property type="evidence" value="ECO:0007669"/>
    <property type="project" value="UniProtKB-SubCell"/>
</dbReference>
<accession>A0A644TG59</accession>
<dbReference type="GO" id="GO:0003887">
    <property type="term" value="F:DNA-directed DNA polymerase activity"/>
    <property type="evidence" value="ECO:0007669"/>
    <property type="project" value="UniProtKB-KW"/>
</dbReference>
<dbReference type="InterPro" id="IPR004013">
    <property type="entry name" value="PHP_dom"/>
</dbReference>
<dbReference type="CDD" id="cd04485">
    <property type="entry name" value="DnaE_OBF"/>
    <property type="match status" value="1"/>
</dbReference>
<dbReference type="Pfam" id="PF01336">
    <property type="entry name" value="tRNA_anti-codon"/>
    <property type="match status" value="1"/>
</dbReference>
<dbReference type="GO" id="GO:0008408">
    <property type="term" value="F:3'-5' exonuclease activity"/>
    <property type="evidence" value="ECO:0007669"/>
    <property type="project" value="InterPro"/>
</dbReference>
<comment type="caution">
    <text evidence="10">The sequence shown here is derived from an EMBL/GenBank/DDBJ whole genome shotgun (WGS) entry which is preliminary data.</text>
</comment>
<dbReference type="AlphaFoldDB" id="A0A644TG59"/>
<evidence type="ECO:0000259" key="9">
    <source>
        <dbReference type="SMART" id="SM00481"/>
    </source>
</evidence>
<evidence type="ECO:0000256" key="2">
    <source>
        <dbReference type="ARBA" id="ARBA00012417"/>
    </source>
</evidence>